<keyword evidence="4" id="KW-1185">Reference proteome</keyword>
<proteinExistence type="predicted"/>
<evidence type="ECO:0000313" key="4">
    <source>
        <dbReference type="Proteomes" id="UP000092445"/>
    </source>
</evidence>
<keyword evidence="2" id="KW-0732">Signal</keyword>
<organism evidence="3 4">
    <name type="scientific">Glossina pallidipes</name>
    <name type="common">Tsetse fly</name>
    <dbReference type="NCBI Taxonomy" id="7398"/>
    <lineage>
        <taxon>Eukaryota</taxon>
        <taxon>Metazoa</taxon>
        <taxon>Ecdysozoa</taxon>
        <taxon>Arthropoda</taxon>
        <taxon>Hexapoda</taxon>
        <taxon>Insecta</taxon>
        <taxon>Pterygota</taxon>
        <taxon>Neoptera</taxon>
        <taxon>Endopterygota</taxon>
        <taxon>Diptera</taxon>
        <taxon>Brachycera</taxon>
        <taxon>Muscomorpha</taxon>
        <taxon>Hippoboscoidea</taxon>
        <taxon>Glossinidae</taxon>
        <taxon>Glossina</taxon>
    </lineage>
</organism>
<sequence length="153" mass="17101">MYLYGCRVYLLVPTVVLVGAVVDVAADDSCSRRCLWYLKGLRLAGDFSIIFLNLFRVVLKTAFAVVVAAVVVSHDAYPSVVVFALEEKLVEGFGVVSILSVIESTRLNLFPPSGNSVQKCYVSVLINGLFWNFTTSHRKYQIERRGNFEFHSL</sequence>
<dbReference type="AlphaFoldDB" id="A0A1B0A989"/>
<dbReference type="VEuPathDB" id="VectorBase:GPAI038298"/>
<dbReference type="Proteomes" id="UP000092445">
    <property type="component" value="Unassembled WGS sequence"/>
</dbReference>
<reference evidence="4" key="1">
    <citation type="submission" date="2014-03" db="EMBL/GenBank/DDBJ databases">
        <authorList>
            <person name="Aksoy S."/>
            <person name="Warren W."/>
            <person name="Wilson R.K."/>
        </authorList>
    </citation>
    <scope>NUCLEOTIDE SEQUENCE [LARGE SCALE GENOMIC DNA]</scope>
    <source>
        <strain evidence="4">IAEA</strain>
    </source>
</reference>
<name>A0A1B0A989_GLOPL</name>
<feature type="signal peptide" evidence="2">
    <location>
        <begin position="1"/>
        <end position="26"/>
    </location>
</feature>
<dbReference type="EnsemblMetazoa" id="GPAI038298-RA">
    <property type="protein sequence ID" value="GPAI038298-PA"/>
    <property type="gene ID" value="GPAI038298"/>
</dbReference>
<keyword evidence="1" id="KW-1133">Transmembrane helix</keyword>
<reference evidence="3" key="2">
    <citation type="submission" date="2020-05" db="UniProtKB">
        <authorList>
            <consortium name="EnsemblMetazoa"/>
        </authorList>
    </citation>
    <scope>IDENTIFICATION</scope>
    <source>
        <strain evidence="3">IAEA</strain>
    </source>
</reference>
<keyword evidence="1" id="KW-0812">Transmembrane</keyword>
<keyword evidence="1" id="KW-0472">Membrane</keyword>
<accession>A0A1B0A989</accession>
<feature type="transmembrane region" description="Helical" evidence="1">
    <location>
        <begin position="50"/>
        <end position="72"/>
    </location>
</feature>
<evidence type="ECO:0000256" key="2">
    <source>
        <dbReference type="SAM" id="SignalP"/>
    </source>
</evidence>
<feature type="chain" id="PRO_5008403643" evidence="2">
    <location>
        <begin position="27"/>
        <end position="153"/>
    </location>
</feature>
<evidence type="ECO:0000256" key="1">
    <source>
        <dbReference type="SAM" id="Phobius"/>
    </source>
</evidence>
<protein>
    <submittedName>
        <fullName evidence="3">Uncharacterized protein</fullName>
    </submittedName>
</protein>
<evidence type="ECO:0000313" key="3">
    <source>
        <dbReference type="EnsemblMetazoa" id="GPAI038298-PA"/>
    </source>
</evidence>